<evidence type="ECO:0000259" key="10">
    <source>
        <dbReference type="PROSITE" id="PS50102"/>
    </source>
</evidence>
<dbReference type="GO" id="GO:0008270">
    <property type="term" value="F:zinc ion binding"/>
    <property type="evidence" value="ECO:0007669"/>
    <property type="project" value="UniProtKB-KW"/>
</dbReference>
<feature type="zinc finger region" description="C3H1-type" evidence="8">
    <location>
        <begin position="230"/>
        <end position="258"/>
    </location>
</feature>
<dbReference type="FunFam" id="1.20.1390.10:FF:000007">
    <property type="entry name" value="CCCH zinc finger and RRM domain protein"/>
    <property type="match status" value="1"/>
</dbReference>
<feature type="compositionally biased region" description="Low complexity" evidence="9">
    <location>
        <begin position="698"/>
        <end position="723"/>
    </location>
</feature>
<protein>
    <submittedName>
        <fullName evidence="12">Uncharacterized protein</fullName>
    </submittedName>
</protein>
<dbReference type="InterPro" id="IPR045137">
    <property type="entry name" value="RBM26/27"/>
</dbReference>
<dbReference type="InterPro" id="IPR000504">
    <property type="entry name" value="RRM_dom"/>
</dbReference>
<accession>A0AAN6U440</accession>
<feature type="compositionally biased region" description="Acidic residues" evidence="9">
    <location>
        <begin position="797"/>
        <end position="811"/>
    </location>
</feature>
<feature type="region of interest" description="Disordered" evidence="9">
    <location>
        <begin position="424"/>
        <end position="456"/>
    </location>
</feature>
<evidence type="ECO:0000256" key="4">
    <source>
        <dbReference type="ARBA" id="ARBA00022833"/>
    </source>
</evidence>
<dbReference type="InterPro" id="IPR002483">
    <property type="entry name" value="PWI_dom"/>
</dbReference>
<dbReference type="InterPro" id="IPR012677">
    <property type="entry name" value="Nucleotide-bd_a/b_plait_sf"/>
</dbReference>
<evidence type="ECO:0000256" key="9">
    <source>
        <dbReference type="SAM" id="MobiDB-lite"/>
    </source>
</evidence>
<dbReference type="Pfam" id="PF00076">
    <property type="entry name" value="RRM_1"/>
    <property type="match status" value="1"/>
</dbReference>
<name>A0AAN6U440_9PEZI</name>
<dbReference type="SUPFAM" id="SSF54928">
    <property type="entry name" value="RNA-binding domain, RBD"/>
    <property type="match status" value="1"/>
</dbReference>
<reference evidence="12" key="1">
    <citation type="journal article" date="2023" name="Mol. Phylogenet. Evol.">
        <title>Genome-scale phylogeny and comparative genomics of the fungal order Sordariales.</title>
        <authorList>
            <person name="Hensen N."/>
            <person name="Bonometti L."/>
            <person name="Westerberg I."/>
            <person name="Brannstrom I.O."/>
            <person name="Guillou S."/>
            <person name="Cros-Aarteil S."/>
            <person name="Calhoun S."/>
            <person name="Haridas S."/>
            <person name="Kuo A."/>
            <person name="Mondo S."/>
            <person name="Pangilinan J."/>
            <person name="Riley R."/>
            <person name="LaButti K."/>
            <person name="Andreopoulos B."/>
            <person name="Lipzen A."/>
            <person name="Chen C."/>
            <person name="Yan M."/>
            <person name="Daum C."/>
            <person name="Ng V."/>
            <person name="Clum A."/>
            <person name="Steindorff A."/>
            <person name="Ohm R.A."/>
            <person name="Martin F."/>
            <person name="Silar P."/>
            <person name="Natvig D.O."/>
            <person name="Lalanne C."/>
            <person name="Gautier V."/>
            <person name="Ament-Velasquez S.L."/>
            <person name="Kruys A."/>
            <person name="Hutchinson M.I."/>
            <person name="Powell A.J."/>
            <person name="Barry K."/>
            <person name="Miller A.N."/>
            <person name="Grigoriev I.V."/>
            <person name="Debuchy R."/>
            <person name="Gladieux P."/>
            <person name="Hiltunen Thoren M."/>
            <person name="Johannesson H."/>
        </authorList>
    </citation>
    <scope>NUCLEOTIDE SEQUENCE</scope>
    <source>
        <strain evidence="12">CBS 731.68</strain>
    </source>
</reference>
<feature type="region of interest" description="Disordered" evidence="9">
    <location>
        <begin position="82"/>
        <end position="192"/>
    </location>
</feature>
<evidence type="ECO:0000256" key="5">
    <source>
        <dbReference type="ARBA" id="ARBA00022884"/>
    </source>
</evidence>
<organism evidence="12 13">
    <name type="scientific">Parathielavia appendiculata</name>
    <dbReference type="NCBI Taxonomy" id="2587402"/>
    <lineage>
        <taxon>Eukaryota</taxon>
        <taxon>Fungi</taxon>
        <taxon>Dikarya</taxon>
        <taxon>Ascomycota</taxon>
        <taxon>Pezizomycotina</taxon>
        <taxon>Sordariomycetes</taxon>
        <taxon>Sordariomycetidae</taxon>
        <taxon>Sordariales</taxon>
        <taxon>Chaetomiaceae</taxon>
        <taxon>Parathielavia</taxon>
    </lineage>
</organism>
<dbReference type="CDD" id="cd12257">
    <property type="entry name" value="RRM1_RBM26_like"/>
    <property type="match status" value="1"/>
</dbReference>
<dbReference type="InterPro" id="IPR035979">
    <property type="entry name" value="RBD_domain_sf"/>
</dbReference>
<dbReference type="SMART" id="SM00356">
    <property type="entry name" value="ZnF_C3H1"/>
    <property type="match status" value="1"/>
</dbReference>
<keyword evidence="3 8" id="KW-0863">Zinc-finger</keyword>
<comment type="caution">
    <text evidence="12">The sequence shown here is derived from an EMBL/GenBank/DDBJ whole genome shotgun (WGS) entry which is preliminary data.</text>
</comment>
<keyword evidence="13" id="KW-1185">Reference proteome</keyword>
<dbReference type="Proteomes" id="UP001302602">
    <property type="component" value="Unassembled WGS sequence"/>
</dbReference>
<feature type="compositionally biased region" description="Low complexity" evidence="9">
    <location>
        <begin position="742"/>
        <end position="751"/>
    </location>
</feature>
<dbReference type="Gene3D" id="1.20.1390.10">
    <property type="entry name" value="PWI domain"/>
    <property type="match status" value="1"/>
</dbReference>
<evidence type="ECO:0000313" key="12">
    <source>
        <dbReference type="EMBL" id="KAK4126090.1"/>
    </source>
</evidence>
<evidence type="ECO:0000256" key="8">
    <source>
        <dbReference type="PROSITE-ProRule" id="PRU00723"/>
    </source>
</evidence>
<evidence type="ECO:0000259" key="11">
    <source>
        <dbReference type="PROSITE" id="PS50103"/>
    </source>
</evidence>
<feature type="region of interest" description="Disordered" evidence="9">
    <location>
        <begin position="688"/>
        <end position="811"/>
    </location>
</feature>
<dbReference type="RefSeq" id="XP_062649861.1">
    <property type="nucleotide sequence ID" value="XM_062790441.1"/>
</dbReference>
<dbReference type="PROSITE" id="PS50103">
    <property type="entry name" value="ZF_C3H1"/>
    <property type="match status" value="1"/>
</dbReference>
<dbReference type="PROSITE" id="PS50102">
    <property type="entry name" value="RRM"/>
    <property type="match status" value="1"/>
</dbReference>
<dbReference type="SUPFAM" id="SSF101233">
    <property type="entry name" value="PWI domain"/>
    <property type="match status" value="1"/>
</dbReference>
<feature type="compositionally biased region" description="Basic and acidic residues" evidence="9">
    <location>
        <begin position="773"/>
        <end position="796"/>
    </location>
</feature>
<gene>
    <name evidence="12" type="ORF">N657DRAFT_614503</name>
</gene>
<evidence type="ECO:0000256" key="7">
    <source>
        <dbReference type="PROSITE-ProRule" id="PRU00176"/>
    </source>
</evidence>
<dbReference type="AlphaFoldDB" id="A0AAN6U440"/>
<dbReference type="GO" id="GO:0003723">
    <property type="term" value="F:RNA binding"/>
    <property type="evidence" value="ECO:0007669"/>
    <property type="project" value="UniProtKB-UniRule"/>
</dbReference>
<keyword evidence="1" id="KW-0507">mRNA processing</keyword>
<dbReference type="GeneID" id="87827211"/>
<evidence type="ECO:0000256" key="1">
    <source>
        <dbReference type="ARBA" id="ARBA00022664"/>
    </source>
</evidence>
<evidence type="ECO:0000256" key="3">
    <source>
        <dbReference type="ARBA" id="ARBA00022771"/>
    </source>
</evidence>
<feature type="region of interest" description="Disordered" evidence="9">
    <location>
        <begin position="303"/>
        <end position="336"/>
    </location>
</feature>
<reference evidence="12" key="2">
    <citation type="submission" date="2023-05" db="EMBL/GenBank/DDBJ databases">
        <authorList>
            <consortium name="Lawrence Berkeley National Laboratory"/>
            <person name="Steindorff A."/>
            <person name="Hensen N."/>
            <person name="Bonometti L."/>
            <person name="Westerberg I."/>
            <person name="Brannstrom I.O."/>
            <person name="Guillou S."/>
            <person name="Cros-Aarteil S."/>
            <person name="Calhoun S."/>
            <person name="Haridas S."/>
            <person name="Kuo A."/>
            <person name="Mondo S."/>
            <person name="Pangilinan J."/>
            <person name="Riley R."/>
            <person name="Labutti K."/>
            <person name="Andreopoulos B."/>
            <person name="Lipzen A."/>
            <person name="Chen C."/>
            <person name="Yanf M."/>
            <person name="Daum C."/>
            <person name="Ng V."/>
            <person name="Clum A."/>
            <person name="Ohm R."/>
            <person name="Martin F."/>
            <person name="Silar P."/>
            <person name="Natvig D."/>
            <person name="Lalanne C."/>
            <person name="Gautier V."/>
            <person name="Ament-Velasquez S.L."/>
            <person name="Kruys A."/>
            <person name="Hutchinson M.I."/>
            <person name="Powell A.J."/>
            <person name="Barry K."/>
            <person name="Miller A.N."/>
            <person name="Grigoriev I.V."/>
            <person name="Debuchy R."/>
            <person name="Gladieux P."/>
            <person name="Thoren M.H."/>
            <person name="Johannesson H."/>
        </authorList>
    </citation>
    <scope>NUCLEOTIDE SEQUENCE</scope>
    <source>
        <strain evidence="12">CBS 731.68</strain>
    </source>
</reference>
<dbReference type="InterPro" id="IPR036855">
    <property type="entry name" value="Znf_CCCH_sf"/>
</dbReference>
<dbReference type="InterPro" id="IPR000571">
    <property type="entry name" value="Znf_CCCH"/>
</dbReference>
<feature type="compositionally biased region" description="Basic residues" evidence="9">
    <location>
        <begin position="314"/>
        <end position="324"/>
    </location>
</feature>
<dbReference type="PANTHER" id="PTHR14398">
    <property type="entry name" value="RNA RECOGNITION RRM/RNP DOMAIN"/>
    <property type="match status" value="1"/>
</dbReference>
<dbReference type="Gene3D" id="3.30.70.330">
    <property type="match status" value="1"/>
</dbReference>
<evidence type="ECO:0000256" key="2">
    <source>
        <dbReference type="ARBA" id="ARBA00022723"/>
    </source>
</evidence>
<dbReference type="GO" id="GO:0006397">
    <property type="term" value="P:mRNA processing"/>
    <property type="evidence" value="ECO:0007669"/>
    <property type="project" value="UniProtKB-KW"/>
</dbReference>
<dbReference type="Pfam" id="PF00642">
    <property type="entry name" value="zf-CCCH"/>
    <property type="match status" value="1"/>
</dbReference>
<keyword evidence="4 8" id="KW-0862">Zinc</keyword>
<dbReference type="Pfam" id="PF01480">
    <property type="entry name" value="PWI"/>
    <property type="match status" value="1"/>
</dbReference>
<dbReference type="Gene3D" id="4.10.1000.10">
    <property type="entry name" value="Zinc finger, CCCH-type"/>
    <property type="match status" value="1"/>
</dbReference>
<feature type="domain" description="RRM" evidence="10">
    <location>
        <begin position="345"/>
        <end position="417"/>
    </location>
</feature>
<dbReference type="PANTHER" id="PTHR14398:SF0">
    <property type="entry name" value="ZINC FINGER PROTEIN SWM"/>
    <property type="match status" value="1"/>
</dbReference>
<dbReference type="InterPro" id="IPR036483">
    <property type="entry name" value="PWI_dom_sf"/>
</dbReference>
<dbReference type="GO" id="GO:0005634">
    <property type="term" value="C:nucleus"/>
    <property type="evidence" value="ECO:0007669"/>
    <property type="project" value="TreeGrafter"/>
</dbReference>
<dbReference type="FunFam" id="3.30.70.330:FF:000647">
    <property type="entry name" value="CCCH zinc finger and RRM domain protein"/>
    <property type="match status" value="1"/>
</dbReference>
<feature type="domain" description="C3H1-type" evidence="11">
    <location>
        <begin position="230"/>
        <end position="258"/>
    </location>
</feature>
<dbReference type="SMART" id="SM00360">
    <property type="entry name" value="RRM"/>
    <property type="match status" value="2"/>
</dbReference>
<comment type="function">
    <text evidence="6">May be involved in the turnover of nuclear polyadenylated (pA+) RNA.</text>
</comment>
<feature type="region of interest" description="Disordered" evidence="9">
    <location>
        <begin position="554"/>
        <end position="584"/>
    </location>
</feature>
<evidence type="ECO:0000256" key="6">
    <source>
        <dbReference type="ARBA" id="ARBA00043866"/>
    </source>
</evidence>
<sequence>MLFSEEHSQHLKKWIVERLENTSDADPDVLADYVLALLRHDGNVDDVRKLCEEEMPDFLKEDSPVFVSDLFQALTYQSYLPGARPPPQKYAALPTPGDAGQPPPSLYYDDSPVGAAPTYPPPFRNGSRKRPYTDWDDPNAQQNGRDAGIGARAFKQPRRGGRASRPDDFRGVAAGIPPYHPPGQLSPQGPPGPSLVGYFHPKGAMDAAAMFGMSLAAGHPMPELLSQERPRRRKKCRDWEKKGYCQRGSNCKFAHSDDPVYPPPPGPPFGAMQPVPQPPAVEEYDPANALIPDLFNGRGPISGQTAVPDIGRPLRLRGGKHQNRQSRGEKAPFSADGPVFDRAKSTIVVENIPEENFSEDQVKGFFSQFGYILDISMQPYKRLAIVKFDSWNAANAAYQSPKVIFDNRFVKVFWYKDDESALPASAPMVGGAPGAKRAQATSGSSLADGSHAGPHPEIDLEEFAKQQEEKQRAYEEKLKKREELERQREELERRQKELLAKQLEEKARLEAKLAGRNGSKSDENGDSPKKPMSQTEALRAQLAALEAEARQMGLDPDALDTPTPWPSRGGYGRGRGAWRGASPYTPRGSFRGGFRGRGNAGNVHAAYAAYSLDNRPKKVIVTGADFTVPERDETLRQYLFGIGEFTDVQTNSTFAEITFKDRKTAEKFLNSVLLNNKEIPGLDASSPLELAWGGPNGSAGSAPTTPGATTTTTTTTTTTITPSNAKMHQIGTGPAGIGSVDPATKTPPTGTRKGHGGGDGDDDGPAAGAGSSSDKDVHILLERPPGHGHGQGRDLNEMDYEVADEEQWGYQ</sequence>
<evidence type="ECO:0000313" key="13">
    <source>
        <dbReference type="Proteomes" id="UP001302602"/>
    </source>
</evidence>
<dbReference type="EMBL" id="MU853225">
    <property type="protein sequence ID" value="KAK4126090.1"/>
    <property type="molecule type" value="Genomic_DNA"/>
</dbReference>
<feature type="region of interest" description="Disordered" evidence="9">
    <location>
        <begin position="510"/>
        <end position="536"/>
    </location>
</feature>
<proteinExistence type="predicted"/>
<keyword evidence="5 7" id="KW-0694">RNA-binding</keyword>
<feature type="compositionally biased region" description="Basic and acidic residues" evidence="9">
    <location>
        <begin position="510"/>
        <end position="529"/>
    </location>
</feature>
<keyword evidence="2 8" id="KW-0479">Metal-binding</keyword>
<dbReference type="SUPFAM" id="SSF90229">
    <property type="entry name" value="CCCH zinc finger"/>
    <property type="match status" value="1"/>
</dbReference>